<sequence>MERALILAGGGTRGAFQVGVWQYLREKRWEPDMICGSSVGAINATAIGSGISIEQLLQLWRTCERRNVYRMTLGKSLRALLHRDKFVALSRTEPLRVLLKKHLNVEVLRNSKTEIIITAVNLYTSHLTFFNQHSITVDHVMAATAIPMLFPWQFINQEPYWDGGVMANLPLGPALNRNIRDIIVVLLSPVGRFAQPLPKDHRQVAELTFEQLLLGSFDLLTTDQFRADHKFESRAPDSDDTAPRNGKSKIHFVAPTRMLGFRSLLHFSQKQTNMLLKEGYENAHQQLTNLFN</sequence>
<feature type="domain" description="PNPLA" evidence="5">
    <location>
        <begin position="5"/>
        <end position="175"/>
    </location>
</feature>
<dbReference type="Gene3D" id="3.40.1090.10">
    <property type="entry name" value="Cytosolic phospholipase A2 catalytic domain"/>
    <property type="match status" value="1"/>
</dbReference>
<gene>
    <name evidence="6" type="ORF">ACFL27_19060</name>
</gene>
<dbReference type="PANTHER" id="PTHR14226">
    <property type="entry name" value="NEUROPATHY TARGET ESTERASE/SWISS CHEESE D.MELANOGASTER"/>
    <property type="match status" value="1"/>
</dbReference>
<evidence type="ECO:0000256" key="1">
    <source>
        <dbReference type="ARBA" id="ARBA00022801"/>
    </source>
</evidence>
<accession>A0ABV6Z1I2</accession>
<evidence type="ECO:0000259" key="5">
    <source>
        <dbReference type="PROSITE" id="PS51635"/>
    </source>
</evidence>
<feature type="active site" description="Proton acceptor" evidence="4">
    <location>
        <position position="162"/>
    </location>
</feature>
<evidence type="ECO:0000256" key="4">
    <source>
        <dbReference type="PROSITE-ProRule" id="PRU01161"/>
    </source>
</evidence>
<name>A0ABV6Z1I2_UNCC1</name>
<dbReference type="CDD" id="cd07209">
    <property type="entry name" value="Pat_hypo_Ecoli_Z1214_like"/>
    <property type="match status" value="1"/>
</dbReference>
<evidence type="ECO:0000313" key="7">
    <source>
        <dbReference type="Proteomes" id="UP001594351"/>
    </source>
</evidence>
<dbReference type="PANTHER" id="PTHR14226:SF57">
    <property type="entry name" value="BLR7027 PROTEIN"/>
    <property type="match status" value="1"/>
</dbReference>
<dbReference type="Pfam" id="PF01734">
    <property type="entry name" value="Patatin"/>
    <property type="match status" value="1"/>
</dbReference>
<keyword evidence="3 4" id="KW-0443">Lipid metabolism</keyword>
<feature type="active site" description="Nucleophile" evidence="4">
    <location>
        <position position="38"/>
    </location>
</feature>
<keyword evidence="7" id="KW-1185">Reference proteome</keyword>
<dbReference type="InterPro" id="IPR002641">
    <property type="entry name" value="PNPLA_dom"/>
</dbReference>
<feature type="short sequence motif" description="GXGXXG" evidence="4">
    <location>
        <begin position="9"/>
        <end position="14"/>
    </location>
</feature>
<keyword evidence="1 4" id="KW-0378">Hydrolase</keyword>
<evidence type="ECO:0000256" key="2">
    <source>
        <dbReference type="ARBA" id="ARBA00022963"/>
    </source>
</evidence>
<dbReference type="InterPro" id="IPR050301">
    <property type="entry name" value="NTE"/>
</dbReference>
<keyword evidence="2 4" id="KW-0442">Lipid degradation</keyword>
<reference evidence="6 7" key="1">
    <citation type="submission" date="2024-09" db="EMBL/GenBank/DDBJ databases">
        <title>Laminarin stimulates single cell rates of sulfate reduction while oxygen inhibits transcriptomic activity in coastal marine sediment.</title>
        <authorList>
            <person name="Lindsay M."/>
            <person name="Orcutt B."/>
            <person name="Emerson D."/>
            <person name="Stepanauskas R."/>
            <person name="D'Angelo T."/>
        </authorList>
    </citation>
    <scope>NUCLEOTIDE SEQUENCE [LARGE SCALE GENOMIC DNA]</scope>
    <source>
        <strain evidence="6">SAG AM-311-K15</strain>
    </source>
</reference>
<feature type="short sequence motif" description="GXSXG" evidence="4">
    <location>
        <begin position="36"/>
        <end position="40"/>
    </location>
</feature>
<feature type="short sequence motif" description="DGA/G" evidence="4">
    <location>
        <begin position="162"/>
        <end position="164"/>
    </location>
</feature>
<dbReference type="InterPro" id="IPR016035">
    <property type="entry name" value="Acyl_Trfase/lysoPLipase"/>
</dbReference>
<dbReference type="Proteomes" id="UP001594351">
    <property type="component" value="Unassembled WGS sequence"/>
</dbReference>
<comment type="caution">
    <text evidence="6">The sequence shown here is derived from an EMBL/GenBank/DDBJ whole genome shotgun (WGS) entry which is preliminary data.</text>
</comment>
<dbReference type="EMBL" id="JBHPBY010000295">
    <property type="protein sequence ID" value="MFC1852302.1"/>
    <property type="molecule type" value="Genomic_DNA"/>
</dbReference>
<organism evidence="6 7">
    <name type="scientific">candidate division CSSED10-310 bacterium</name>
    <dbReference type="NCBI Taxonomy" id="2855610"/>
    <lineage>
        <taxon>Bacteria</taxon>
        <taxon>Bacteria division CSSED10-310</taxon>
    </lineage>
</organism>
<protein>
    <submittedName>
        <fullName evidence="6">Patatin-like phospholipase family protein</fullName>
    </submittedName>
</protein>
<dbReference type="SUPFAM" id="SSF52151">
    <property type="entry name" value="FabD/lysophospholipase-like"/>
    <property type="match status" value="1"/>
</dbReference>
<proteinExistence type="predicted"/>
<evidence type="ECO:0000313" key="6">
    <source>
        <dbReference type="EMBL" id="MFC1852302.1"/>
    </source>
</evidence>
<dbReference type="PROSITE" id="PS51635">
    <property type="entry name" value="PNPLA"/>
    <property type="match status" value="1"/>
</dbReference>
<evidence type="ECO:0000256" key="3">
    <source>
        <dbReference type="ARBA" id="ARBA00023098"/>
    </source>
</evidence>